<dbReference type="GO" id="GO:0046872">
    <property type="term" value="F:metal ion binding"/>
    <property type="evidence" value="ECO:0007669"/>
    <property type="project" value="InterPro"/>
</dbReference>
<evidence type="ECO:0000259" key="3">
    <source>
        <dbReference type="Pfam" id="PF00675"/>
    </source>
</evidence>
<keyword evidence="5" id="KW-0645">Protease</keyword>
<sequence length="791" mass="89216">MDNGITVILKEIHHAPIVSFQAYVKVGSIHEGKYLGSGISHFIEHLIDDGTERRTREEIDNLVEAMGNASNAYTTKDHSQYHITTPRQYLTQALDLLSDCLKHSTFPSDEVEIQRGVIWNELNGELDEPTQLLYDLYYETAFREHPVRFPVGGYKELFMELTRSDLVEFYRQHYVPDNLIFVATGDFQSEEMLGRIGVAFEDFPRRSPPAIELPREHRQLAARRAERHMDVELAYLVMGYHGVRIDHEDAPALDLIATVLGSGESSRLIQILKNQHQLVYDIQTWSDTPRYDGGCFGFEAELVHGKLSEAEARLIEQIERLKSESVSESELRRAQTIETSEYLFALQFVEEQGAMLGVDELTTGDCRFHEKYLQQICAVTPEDIQRVAQTYFRPENLTTVTIRPKESSSSVHIPQAQSVPSAAEKHLFSNGMRLITKSIDTAPVVSIQAMFLGGTRFETEENNGAFHLMTNLLLKGTKDRSAEVLFEDIEAKGGSIGSVSGHNAFGITVNLLRQDIEYGLECLADVLLNPVFDVDALEKLKLETIVGIQAEEDDWYALGRRQFLETMFQAHPNRLRAAGSITSIKRLSRKDVLDRYQRYCVPNNMVIGVFGDVQSEHVQDIAQRAIRGFLCNMLIVTVVEVLSSLLFGVGQPGGRLYKRLRNEQLVYHLHGYPYFGIDCGYLAICGSTVPNHMEPLIALIDEEISNLQRQGVSDSELERGKQMCLTNYLLSAQTAGVQASIAVLDELYGFGYDYVNQYEAKIATVSKEAIRRAANAYLPLNKRVISIIRDA</sequence>
<keyword evidence="6" id="KW-1185">Reference proteome</keyword>
<feature type="domain" description="Peptidase M16 N-terminal" evidence="3">
    <location>
        <begin position="435"/>
        <end position="572"/>
    </location>
</feature>
<dbReference type="AlphaFoldDB" id="A0AA35VZ30"/>
<name>A0AA35VZ30_GEOBA</name>
<dbReference type="PANTHER" id="PTHR11851">
    <property type="entry name" value="METALLOPROTEASE"/>
    <property type="match status" value="1"/>
</dbReference>
<dbReference type="EMBL" id="CASHTH010000382">
    <property type="protein sequence ID" value="CAI7999706.1"/>
    <property type="molecule type" value="Genomic_DNA"/>
</dbReference>
<dbReference type="InterPro" id="IPR011765">
    <property type="entry name" value="Pept_M16_N"/>
</dbReference>
<dbReference type="SUPFAM" id="SSF63411">
    <property type="entry name" value="LuxS/MPP-like metallohydrolase"/>
    <property type="match status" value="4"/>
</dbReference>
<gene>
    <name evidence="5" type="ORF">GBAR_LOCUS2770</name>
</gene>
<proteinExistence type="inferred from homology"/>
<dbReference type="Gene3D" id="3.30.830.10">
    <property type="entry name" value="Metalloenzyme, LuxS/M16 peptidase-like"/>
    <property type="match status" value="4"/>
</dbReference>
<comment type="similarity">
    <text evidence="2">Belongs to the peptidase M16 family.</text>
</comment>
<feature type="domain" description="Peptidase M16 N-terminal" evidence="3">
    <location>
        <begin position="7"/>
        <end position="148"/>
    </location>
</feature>
<evidence type="ECO:0000313" key="5">
    <source>
        <dbReference type="EMBL" id="CAI7999706.1"/>
    </source>
</evidence>
<accession>A0AA35VZ30</accession>
<feature type="domain" description="Peptidase M16 C-terminal" evidence="4">
    <location>
        <begin position="640"/>
        <end position="722"/>
    </location>
</feature>
<dbReference type="InterPro" id="IPR050361">
    <property type="entry name" value="MPP/UQCRC_Complex"/>
</dbReference>
<evidence type="ECO:0000259" key="4">
    <source>
        <dbReference type="Pfam" id="PF05193"/>
    </source>
</evidence>
<dbReference type="Pfam" id="PF05193">
    <property type="entry name" value="Peptidase_M16_C"/>
    <property type="match status" value="2"/>
</dbReference>
<reference evidence="5" key="1">
    <citation type="submission" date="2023-03" db="EMBL/GenBank/DDBJ databases">
        <authorList>
            <person name="Steffen K."/>
            <person name="Cardenas P."/>
        </authorList>
    </citation>
    <scope>NUCLEOTIDE SEQUENCE</scope>
</reference>
<comment type="function">
    <text evidence="1">Substrate recognition and binding subunit of the essential mitochondrial processing protease (MPP), which cleaves the mitochondrial sequence off newly imported precursors proteins.</text>
</comment>
<dbReference type="Proteomes" id="UP001174909">
    <property type="component" value="Unassembled WGS sequence"/>
</dbReference>
<organism evidence="5 6">
    <name type="scientific">Geodia barretti</name>
    <name type="common">Barrett's horny sponge</name>
    <dbReference type="NCBI Taxonomy" id="519541"/>
    <lineage>
        <taxon>Eukaryota</taxon>
        <taxon>Metazoa</taxon>
        <taxon>Porifera</taxon>
        <taxon>Demospongiae</taxon>
        <taxon>Heteroscleromorpha</taxon>
        <taxon>Tetractinellida</taxon>
        <taxon>Astrophorina</taxon>
        <taxon>Geodiidae</taxon>
        <taxon>Geodia</taxon>
    </lineage>
</organism>
<dbReference type="GO" id="GO:0006508">
    <property type="term" value="P:proteolysis"/>
    <property type="evidence" value="ECO:0007669"/>
    <property type="project" value="UniProtKB-KW"/>
</dbReference>
<dbReference type="InterPro" id="IPR011249">
    <property type="entry name" value="Metalloenz_LuxS/M16"/>
</dbReference>
<evidence type="ECO:0000256" key="1">
    <source>
        <dbReference type="ARBA" id="ARBA00002123"/>
    </source>
</evidence>
<evidence type="ECO:0000313" key="6">
    <source>
        <dbReference type="Proteomes" id="UP001174909"/>
    </source>
</evidence>
<keyword evidence="5" id="KW-0378">Hydrolase</keyword>
<evidence type="ECO:0000256" key="2">
    <source>
        <dbReference type="ARBA" id="ARBA00007261"/>
    </source>
</evidence>
<comment type="caution">
    <text evidence="5">The sequence shown here is derived from an EMBL/GenBank/DDBJ whole genome shotgun (WGS) entry which is preliminary data.</text>
</comment>
<dbReference type="PANTHER" id="PTHR11851:SF49">
    <property type="entry name" value="MITOCHONDRIAL-PROCESSING PEPTIDASE SUBUNIT ALPHA"/>
    <property type="match status" value="1"/>
</dbReference>
<dbReference type="InterPro" id="IPR007863">
    <property type="entry name" value="Peptidase_M16_C"/>
</dbReference>
<feature type="domain" description="Peptidase M16 C-terminal" evidence="4">
    <location>
        <begin position="161"/>
        <end position="336"/>
    </location>
</feature>
<dbReference type="Pfam" id="PF00675">
    <property type="entry name" value="Peptidase_M16"/>
    <property type="match status" value="2"/>
</dbReference>
<protein>
    <submittedName>
        <fullName evidence="5">Uncharacterized zinc protease SCO5738</fullName>
    </submittedName>
</protein>
<dbReference type="GO" id="GO:0008233">
    <property type="term" value="F:peptidase activity"/>
    <property type="evidence" value="ECO:0007669"/>
    <property type="project" value="UniProtKB-KW"/>
</dbReference>